<keyword evidence="2 9" id="KW-0813">Transport</keyword>
<keyword evidence="8 9" id="KW-0472">Membrane</keyword>
<proteinExistence type="inferred from homology"/>
<keyword evidence="6 9" id="KW-1133">Transmembrane helix</keyword>
<evidence type="ECO:0000313" key="11">
    <source>
        <dbReference type="EMBL" id="OGM31549.1"/>
    </source>
</evidence>
<dbReference type="Proteomes" id="UP000178870">
    <property type="component" value="Unassembled WGS sequence"/>
</dbReference>
<dbReference type="GO" id="GO:0006605">
    <property type="term" value="P:protein targeting"/>
    <property type="evidence" value="ECO:0007669"/>
    <property type="project" value="UniProtKB-UniRule"/>
</dbReference>
<keyword evidence="7 9" id="KW-0811">Translocation</keyword>
<comment type="subunit">
    <text evidence="9">Forms a complex with SecD. Part of the essential Sec protein translocation apparatus which comprises SecA, SecYEG and auxiliary proteins SecDF. Other proteins may also be involved.</text>
</comment>
<dbReference type="InterPro" id="IPR022645">
    <property type="entry name" value="SecD/SecF_bac"/>
</dbReference>
<dbReference type="PRINTS" id="PR01755">
    <property type="entry name" value="SECFTRNLCASE"/>
</dbReference>
<evidence type="ECO:0000256" key="5">
    <source>
        <dbReference type="ARBA" id="ARBA00022927"/>
    </source>
</evidence>
<dbReference type="AlphaFoldDB" id="A0A1F7YX97"/>
<accession>A0A1F7YX97</accession>
<dbReference type="PANTHER" id="PTHR30081">
    <property type="entry name" value="PROTEIN-EXPORT MEMBRANE PROTEIN SEC"/>
    <property type="match status" value="1"/>
</dbReference>
<evidence type="ECO:0000256" key="9">
    <source>
        <dbReference type="HAMAP-Rule" id="MF_01464"/>
    </source>
</evidence>
<dbReference type="GO" id="GO:0043952">
    <property type="term" value="P:protein transport by the Sec complex"/>
    <property type="evidence" value="ECO:0007669"/>
    <property type="project" value="UniProtKB-UniRule"/>
</dbReference>
<feature type="transmembrane region" description="Helical" evidence="9">
    <location>
        <begin position="254"/>
        <end position="281"/>
    </location>
</feature>
<dbReference type="HAMAP" id="MF_01464_B">
    <property type="entry name" value="SecF_B"/>
    <property type="match status" value="1"/>
</dbReference>
<gene>
    <name evidence="9" type="primary">secF</name>
    <name evidence="11" type="ORF">A2803_02325</name>
</gene>
<comment type="similarity">
    <text evidence="9">Belongs to the SecD/SecF family. SecF subfamily.</text>
</comment>
<evidence type="ECO:0000256" key="4">
    <source>
        <dbReference type="ARBA" id="ARBA00022692"/>
    </source>
</evidence>
<name>A0A1F7YX97_9BACT</name>
<feature type="transmembrane region" description="Helical" evidence="9">
    <location>
        <begin position="120"/>
        <end position="140"/>
    </location>
</feature>
<evidence type="ECO:0000313" key="12">
    <source>
        <dbReference type="Proteomes" id="UP000178870"/>
    </source>
</evidence>
<evidence type="ECO:0000256" key="2">
    <source>
        <dbReference type="ARBA" id="ARBA00022448"/>
    </source>
</evidence>
<feature type="transmembrane region" description="Helical" evidence="9">
    <location>
        <begin position="180"/>
        <end position="201"/>
    </location>
</feature>
<evidence type="ECO:0000256" key="1">
    <source>
        <dbReference type="ARBA" id="ARBA00004651"/>
    </source>
</evidence>
<evidence type="ECO:0000259" key="10">
    <source>
        <dbReference type="Pfam" id="PF02355"/>
    </source>
</evidence>
<evidence type="ECO:0000256" key="3">
    <source>
        <dbReference type="ARBA" id="ARBA00022475"/>
    </source>
</evidence>
<evidence type="ECO:0000256" key="6">
    <source>
        <dbReference type="ARBA" id="ARBA00022989"/>
    </source>
</evidence>
<dbReference type="InterPro" id="IPR048634">
    <property type="entry name" value="SecD_SecF_C"/>
</dbReference>
<dbReference type="NCBIfam" id="TIGR00966">
    <property type="entry name" value="transloc_SecF"/>
    <property type="match status" value="1"/>
</dbReference>
<dbReference type="Gene3D" id="1.20.1640.10">
    <property type="entry name" value="Multidrug efflux transporter AcrB transmembrane domain"/>
    <property type="match status" value="1"/>
</dbReference>
<feature type="transmembrane region" description="Helical" evidence="9">
    <location>
        <begin position="231"/>
        <end position="248"/>
    </location>
</feature>
<organism evidence="11 12">
    <name type="scientific">Candidatus Woesebacteria bacterium RIFCSPHIGHO2_01_FULL_44_21</name>
    <dbReference type="NCBI Taxonomy" id="1802503"/>
    <lineage>
        <taxon>Bacteria</taxon>
        <taxon>Candidatus Woeseibacteriota</taxon>
    </lineage>
</organism>
<dbReference type="InterPro" id="IPR022813">
    <property type="entry name" value="SecD/SecF_arch_bac"/>
</dbReference>
<reference evidence="11 12" key="1">
    <citation type="journal article" date="2016" name="Nat. Commun.">
        <title>Thousands of microbial genomes shed light on interconnected biogeochemical processes in an aquifer system.</title>
        <authorList>
            <person name="Anantharaman K."/>
            <person name="Brown C.T."/>
            <person name="Hug L.A."/>
            <person name="Sharon I."/>
            <person name="Castelle C.J."/>
            <person name="Probst A.J."/>
            <person name="Thomas B.C."/>
            <person name="Singh A."/>
            <person name="Wilkins M.J."/>
            <person name="Karaoz U."/>
            <person name="Brodie E.L."/>
            <person name="Williams K.H."/>
            <person name="Hubbard S.S."/>
            <person name="Banfield J.F."/>
        </authorList>
    </citation>
    <scope>NUCLEOTIDE SEQUENCE [LARGE SCALE GENOMIC DNA]</scope>
</reference>
<feature type="domain" description="Protein export membrane protein SecD/SecF C-terminal" evidence="10">
    <location>
        <begin position="101"/>
        <end position="282"/>
    </location>
</feature>
<evidence type="ECO:0000256" key="7">
    <source>
        <dbReference type="ARBA" id="ARBA00023010"/>
    </source>
</evidence>
<dbReference type="GO" id="GO:0015450">
    <property type="term" value="F:protein-transporting ATPase activity"/>
    <property type="evidence" value="ECO:0007669"/>
    <property type="project" value="InterPro"/>
</dbReference>
<feature type="transmembrane region" description="Helical" evidence="9">
    <location>
        <begin position="152"/>
        <end position="174"/>
    </location>
</feature>
<dbReference type="Pfam" id="PF02355">
    <property type="entry name" value="SecD_SecF_C"/>
    <property type="match status" value="1"/>
</dbReference>
<keyword evidence="4 9" id="KW-0812">Transmembrane</keyword>
<comment type="subcellular location">
    <subcellularLocation>
        <location evidence="1 9">Cell membrane</location>
        <topology evidence="1 9">Multi-pass membrane protein</topology>
    </subcellularLocation>
</comment>
<dbReference type="GO" id="GO:0065002">
    <property type="term" value="P:intracellular protein transmembrane transport"/>
    <property type="evidence" value="ECO:0007669"/>
    <property type="project" value="UniProtKB-UniRule"/>
</dbReference>
<dbReference type="PANTHER" id="PTHR30081:SF8">
    <property type="entry name" value="PROTEIN TRANSLOCASE SUBUNIT SECF"/>
    <property type="match status" value="1"/>
</dbReference>
<evidence type="ECO:0000256" key="8">
    <source>
        <dbReference type="ARBA" id="ARBA00023136"/>
    </source>
</evidence>
<protein>
    <recommendedName>
        <fullName evidence="9">Protein-export membrane protein SecF</fullName>
    </recommendedName>
</protein>
<dbReference type="GO" id="GO:0005886">
    <property type="term" value="C:plasma membrane"/>
    <property type="evidence" value="ECO:0007669"/>
    <property type="project" value="UniProtKB-SubCell"/>
</dbReference>
<feature type="transmembrane region" description="Helical" evidence="9">
    <location>
        <begin position="12"/>
        <end position="33"/>
    </location>
</feature>
<comment type="caution">
    <text evidence="11">The sequence shown here is derived from an EMBL/GenBank/DDBJ whole genome shotgun (WGS) entry which is preliminary data.</text>
</comment>
<dbReference type="EMBL" id="MGGP01000024">
    <property type="protein sequence ID" value="OGM31549.1"/>
    <property type="molecule type" value="Genomic_DNA"/>
</dbReference>
<keyword evidence="5 9" id="KW-0653">Protein transport</keyword>
<keyword evidence="3 9" id="KW-1003">Cell membrane</keyword>
<dbReference type="SUPFAM" id="SSF82866">
    <property type="entry name" value="Multidrug efflux transporter AcrB transmembrane domain"/>
    <property type="match status" value="1"/>
</dbReference>
<sequence>MKITNWLKYTKVYFVLSAIVIVAGIYAITSWGFPLGLDFTGGAVIDYKIPNPEKKAELETKFKEANIEVAQLVTSGEDRLVVKTKSLNDEEQKKVSEIAASLEVEQLSLQNVGPTIGPELVKKTAIAIALAGSAILLWVATQFKKITFGVSAILATIHDTLVLIGAFSILGHFFGAEIDFLFVTAVLTTLSFSVHDTIVVFDRIREIQKKHGGEIHDVVNRAVTETMRRSIINSLTIIIMLVTLVIFGGDTIRWFAVALLIGAISGTYSSPFVAVPLYVTLDKLQRKFSKK</sequence>
<comment type="function">
    <text evidence="9">Part of the Sec protein translocase complex. Interacts with the SecYEG preprotein conducting channel. SecDF uses the proton motive force (PMF) to complete protein translocation after the ATP-dependent function of SecA.</text>
</comment>
<dbReference type="InterPro" id="IPR005665">
    <property type="entry name" value="SecF_bac"/>
</dbReference>